<keyword evidence="1" id="KW-0862">Zinc</keyword>
<dbReference type="InterPro" id="IPR032466">
    <property type="entry name" value="Metal_Hydrolase"/>
</dbReference>
<feature type="non-terminal residue" evidence="2">
    <location>
        <position position="1"/>
    </location>
</feature>
<proteinExistence type="inferred from homology"/>
<keyword evidence="1" id="KW-0479">Metal-binding</keyword>
<gene>
    <name evidence="2" type="ORF">TBRA_LOCUS9599</name>
</gene>
<keyword evidence="1" id="KW-0224">Dipeptidase</keyword>
<keyword evidence="1" id="KW-0472">Membrane</keyword>
<keyword evidence="1" id="KW-0645">Protease</keyword>
<reference evidence="2 3" key="1">
    <citation type="submission" date="2020-02" db="EMBL/GenBank/DDBJ databases">
        <authorList>
            <person name="Ferguson B K."/>
        </authorList>
    </citation>
    <scope>NUCLEOTIDE SEQUENCE [LARGE SCALE GENOMIC DNA]</scope>
</reference>
<comment type="cofactor">
    <cofactor evidence="1">
        <name>Zn(2+)</name>
        <dbReference type="ChEBI" id="CHEBI:29105"/>
    </cofactor>
</comment>
<dbReference type="GO" id="GO:0046872">
    <property type="term" value="F:metal ion binding"/>
    <property type="evidence" value="ECO:0007669"/>
    <property type="project" value="UniProtKB-UniRule"/>
</dbReference>
<evidence type="ECO:0000313" key="2">
    <source>
        <dbReference type="EMBL" id="CAB0037788.1"/>
    </source>
</evidence>
<keyword evidence="1" id="KW-0336">GPI-anchor</keyword>
<evidence type="ECO:0000256" key="1">
    <source>
        <dbReference type="RuleBase" id="RU341113"/>
    </source>
</evidence>
<dbReference type="Gene3D" id="3.20.20.140">
    <property type="entry name" value="Metal-dependent hydrolases"/>
    <property type="match status" value="1"/>
</dbReference>
<keyword evidence="3" id="KW-1185">Reference proteome</keyword>
<dbReference type="EMBL" id="CADCXV010000868">
    <property type="protein sequence ID" value="CAB0037788.1"/>
    <property type="molecule type" value="Genomic_DNA"/>
</dbReference>
<dbReference type="InterPro" id="IPR008257">
    <property type="entry name" value="Pept_M19"/>
</dbReference>
<dbReference type="GO" id="GO:0006508">
    <property type="term" value="P:proteolysis"/>
    <property type="evidence" value="ECO:0007669"/>
    <property type="project" value="UniProtKB-KW"/>
</dbReference>
<comment type="subcellular location">
    <subcellularLocation>
        <location evidence="1">Membrane</location>
        <topology evidence="1">Lipid-anchor</topology>
        <topology evidence="1">GPI-anchor</topology>
    </subcellularLocation>
</comment>
<dbReference type="Pfam" id="PF01244">
    <property type="entry name" value="Peptidase_M19"/>
    <property type="match status" value="1"/>
</dbReference>
<dbReference type="AlphaFoldDB" id="A0A6H5IST1"/>
<accession>A0A6H5IST1</accession>
<dbReference type="PANTHER" id="PTHR10443">
    <property type="entry name" value="MICROSOMAL DIPEPTIDASE"/>
    <property type="match status" value="1"/>
</dbReference>
<keyword evidence="1" id="KW-0325">Glycoprotein</keyword>
<dbReference type="OrthoDB" id="445695at2759"/>
<protein>
    <recommendedName>
        <fullName evidence="1">Dipeptidase</fullName>
        <ecNumber evidence="1">3.4.13.19</ecNumber>
    </recommendedName>
</protein>
<keyword evidence="1" id="KW-0482">Metalloprotease</keyword>
<comment type="subunit">
    <text evidence="1">Homodimer; disulfide-linked.</text>
</comment>
<sequence>ADSAIADDPDKDLVTLGFFSDGLTSFGKAVVRELNRLGMLVDLSHVSVRTMRDALAVSSAPVVFSHSAARALCNSSSNVPDDVLRNLTLNGGLVMVSFDSAHLSCGDKASMHDVIAHINHIRKVAGVDHVGLGAGYDGISSPPSELPDVSGYPLLLAELTRDRRWPSSDIKKLVGGNLLRVLKEVERQATSLSNQSPAEEWIPRELIEDTAYCSFFFSVASRTPFSLYNTASDSSLRVYYCCCLTLRACSADASGRCGKHQGRRRAPTEYNRPRIFTQIFFSSSTGSVSMTRSSSSSSSSGINIARVYSMAQPALSMENKLVKKNERARSQKLTDVVGQLLHQQSDDFSKYSGTGIACPTGVKFMTPIPTPTSSGSRWVMEN</sequence>
<dbReference type="GO" id="GO:0098552">
    <property type="term" value="C:side of membrane"/>
    <property type="evidence" value="ECO:0007669"/>
    <property type="project" value="UniProtKB-KW"/>
</dbReference>
<name>A0A6H5IST1_9HYME</name>
<dbReference type="Proteomes" id="UP000479190">
    <property type="component" value="Unassembled WGS sequence"/>
</dbReference>
<comment type="similarity">
    <text evidence="1">Belongs to the metallo-dependent hydrolases superfamily. Peptidase M19 family.</text>
</comment>
<keyword evidence="1" id="KW-1015">Disulfide bond</keyword>
<dbReference type="PANTHER" id="PTHR10443:SF21">
    <property type="entry name" value="DIPEPTIDASE"/>
    <property type="match status" value="1"/>
</dbReference>
<dbReference type="EC" id="3.4.13.19" evidence="1"/>
<dbReference type="GO" id="GO:0070573">
    <property type="term" value="F:metallodipeptidase activity"/>
    <property type="evidence" value="ECO:0007669"/>
    <property type="project" value="InterPro"/>
</dbReference>
<comment type="catalytic activity">
    <reaction evidence="1">
        <text>an L-aminoacyl-L-amino acid + H2O = 2 an L-alpha-amino acid</text>
        <dbReference type="Rhea" id="RHEA:48940"/>
        <dbReference type="ChEBI" id="CHEBI:15377"/>
        <dbReference type="ChEBI" id="CHEBI:59869"/>
        <dbReference type="ChEBI" id="CHEBI:77460"/>
        <dbReference type="EC" id="3.4.13.19"/>
    </reaction>
</comment>
<evidence type="ECO:0000313" key="3">
    <source>
        <dbReference type="Proteomes" id="UP000479190"/>
    </source>
</evidence>
<dbReference type="PROSITE" id="PS51365">
    <property type="entry name" value="RENAL_DIPEPTIDASE_2"/>
    <property type="match status" value="1"/>
</dbReference>
<keyword evidence="1" id="KW-0449">Lipoprotein</keyword>
<dbReference type="SUPFAM" id="SSF51556">
    <property type="entry name" value="Metallo-dependent hydrolases"/>
    <property type="match status" value="1"/>
</dbReference>
<keyword evidence="1" id="KW-0378">Hydrolase</keyword>
<organism evidence="2 3">
    <name type="scientific">Trichogramma brassicae</name>
    <dbReference type="NCBI Taxonomy" id="86971"/>
    <lineage>
        <taxon>Eukaryota</taxon>
        <taxon>Metazoa</taxon>
        <taxon>Ecdysozoa</taxon>
        <taxon>Arthropoda</taxon>
        <taxon>Hexapoda</taxon>
        <taxon>Insecta</taxon>
        <taxon>Pterygota</taxon>
        <taxon>Neoptera</taxon>
        <taxon>Endopterygota</taxon>
        <taxon>Hymenoptera</taxon>
        <taxon>Apocrita</taxon>
        <taxon>Proctotrupomorpha</taxon>
        <taxon>Chalcidoidea</taxon>
        <taxon>Trichogrammatidae</taxon>
        <taxon>Trichogramma</taxon>
    </lineage>
</organism>